<dbReference type="PANTHER" id="PTHR12526">
    <property type="entry name" value="GLYCOSYLTRANSFERASE"/>
    <property type="match status" value="1"/>
</dbReference>
<dbReference type="InterPro" id="IPR028098">
    <property type="entry name" value="Glyco_trans_4-like_N"/>
</dbReference>
<dbReference type="AlphaFoldDB" id="A0A3S4Y990"/>
<name>A0A3S4Y990_9ACTN</name>
<dbReference type="GO" id="GO:0016757">
    <property type="term" value="F:glycosyltransferase activity"/>
    <property type="evidence" value="ECO:0007669"/>
    <property type="project" value="UniProtKB-KW"/>
</dbReference>
<dbReference type="PANTHER" id="PTHR12526:SF629">
    <property type="entry name" value="TEICHURONIC ACID BIOSYNTHESIS GLYCOSYLTRANSFERASE TUAH-RELATED"/>
    <property type="match status" value="1"/>
</dbReference>
<feature type="domain" description="Glycosyl transferase family 1" evidence="3">
    <location>
        <begin position="177"/>
        <end position="341"/>
    </location>
</feature>
<dbReference type="RefSeq" id="WP_061787552.1">
    <property type="nucleotide sequence ID" value="NZ_CAUVFX010000005.1"/>
</dbReference>
<evidence type="ECO:0000256" key="2">
    <source>
        <dbReference type="ARBA" id="ARBA00022679"/>
    </source>
</evidence>
<dbReference type="GeneID" id="64408277"/>
<keyword evidence="1 5" id="KW-0328">Glycosyltransferase</keyword>
<keyword evidence="2 5" id="KW-0808">Transferase</keyword>
<evidence type="ECO:0000259" key="3">
    <source>
        <dbReference type="Pfam" id="PF00534"/>
    </source>
</evidence>
<proteinExistence type="predicted"/>
<dbReference type="Gene3D" id="3.40.50.2000">
    <property type="entry name" value="Glycogen Phosphorylase B"/>
    <property type="match status" value="2"/>
</dbReference>
<organism evidence="5 6">
    <name type="scientific">Arachnia propionica</name>
    <dbReference type="NCBI Taxonomy" id="1750"/>
    <lineage>
        <taxon>Bacteria</taxon>
        <taxon>Bacillati</taxon>
        <taxon>Actinomycetota</taxon>
        <taxon>Actinomycetes</taxon>
        <taxon>Propionibacteriales</taxon>
        <taxon>Propionibacteriaceae</taxon>
        <taxon>Arachnia</taxon>
    </lineage>
</organism>
<evidence type="ECO:0000313" key="5">
    <source>
        <dbReference type="EMBL" id="VEH71541.1"/>
    </source>
</evidence>
<evidence type="ECO:0000256" key="1">
    <source>
        <dbReference type="ARBA" id="ARBA00022676"/>
    </source>
</evidence>
<dbReference type="EC" id="2.4.1.57" evidence="5"/>
<protein>
    <submittedName>
        <fullName evidence="5">GDP-mannose-dependent alpha-(1-6)-phosphatidylinositol monomannoside mannosyltransferase</fullName>
        <ecNumber evidence="5">2.4.1.57</ecNumber>
    </submittedName>
</protein>
<gene>
    <name evidence="5" type="primary">pimB_3</name>
    <name evidence="5" type="ORF">NCTC12967_02867</name>
</gene>
<reference evidence="5 6" key="1">
    <citation type="submission" date="2018-12" db="EMBL/GenBank/DDBJ databases">
        <authorList>
            <consortium name="Pathogen Informatics"/>
        </authorList>
    </citation>
    <scope>NUCLEOTIDE SEQUENCE [LARGE SCALE GENOMIC DNA]</scope>
    <source>
        <strain evidence="5 6">NCTC12967</strain>
    </source>
</reference>
<dbReference type="Pfam" id="PF00534">
    <property type="entry name" value="Glycos_transf_1"/>
    <property type="match status" value="1"/>
</dbReference>
<evidence type="ECO:0000259" key="4">
    <source>
        <dbReference type="Pfam" id="PF13579"/>
    </source>
</evidence>
<dbReference type="Proteomes" id="UP000273044">
    <property type="component" value="Chromosome"/>
</dbReference>
<dbReference type="EMBL" id="LR134406">
    <property type="protein sequence ID" value="VEH71541.1"/>
    <property type="molecule type" value="Genomic_DNA"/>
</dbReference>
<dbReference type="SUPFAM" id="SSF53756">
    <property type="entry name" value="UDP-Glycosyltransferase/glycogen phosphorylase"/>
    <property type="match status" value="1"/>
</dbReference>
<dbReference type="InterPro" id="IPR001296">
    <property type="entry name" value="Glyco_trans_1"/>
</dbReference>
<evidence type="ECO:0000313" key="6">
    <source>
        <dbReference type="Proteomes" id="UP000273044"/>
    </source>
</evidence>
<keyword evidence="6" id="KW-1185">Reference proteome</keyword>
<sequence length="363" mass="40434">MSRVRHLSSVHDVHDTRVTYKECASLAAAGHDVALLNCHDGDIEVAGVRVIGLGAPRGRIDRILRKTWAIFFRALRERADIYHFHDPELMGVGLALRLCGKKVVYDVHEDVPLQIMNKTWIPGWLKKPLSGITRVLEGISGRALSAIVAATPSIAAKFPAHKTVVVQNFPEKGLADQRNDKPFRDRTNAFIYVGGLSEQQGLFEMLAAFEHLPGDVTGLLAGKFKQLQEQAEAHPGWRHVHHPGPLPRDEVVAGLRDARVGLVLDHPISNYVEGYSTKMFEYMACGLPFIASDFPLWQRIVAEHDCGITVDPFDTDAVAKALNHLLENPEEAARIGENGRQAILHTYNWDIELRKLLSCYESL</sequence>
<accession>A0A3S4Y990</accession>
<dbReference type="CDD" id="cd03794">
    <property type="entry name" value="GT4_WbuB-like"/>
    <property type="match status" value="1"/>
</dbReference>
<feature type="domain" description="Glycosyltransferase subfamily 4-like N-terminal" evidence="4">
    <location>
        <begin position="17"/>
        <end position="161"/>
    </location>
</feature>
<dbReference type="Pfam" id="PF13579">
    <property type="entry name" value="Glyco_trans_4_4"/>
    <property type="match status" value="1"/>
</dbReference>